<dbReference type="Gene3D" id="2.130.10.130">
    <property type="entry name" value="Integrin alpha, N-terminal"/>
    <property type="match status" value="1"/>
</dbReference>
<dbReference type="Proteomes" id="UP000324974">
    <property type="component" value="Chromosome"/>
</dbReference>
<dbReference type="KEGG" id="lrs:PX52LOC_02515"/>
<dbReference type="AlphaFoldDB" id="A0A5C1AC23"/>
<dbReference type="InterPro" id="IPR028994">
    <property type="entry name" value="Integrin_alpha_N"/>
</dbReference>
<gene>
    <name evidence="2" type="ORF">PX52LOC_02515</name>
</gene>
<name>A0A5C1AC23_9BACT</name>
<evidence type="ECO:0000313" key="3">
    <source>
        <dbReference type="Proteomes" id="UP000324974"/>
    </source>
</evidence>
<dbReference type="SUPFAM" id="SSF69318">
    <property type="entry name" value="Integrin alpha N-terminal domain"/>
    <property type="match status" value="1"/>
</dbReference>
<protein>
    <submittedName>
        <fullName evidence="2">VCBS repeat-containing protein</fullName>
    </submittedName>
</protein>
<sequence length="361" mass="35880">MYVVNHETAGGLNPAGNALHVLAIGTDGRLTQSASPLFLPVPGTANPQGVVALRFDPEHFLAAGAGPGGVPNVKVYNAAGDPVRSFLAYDANFGGGVSVATGDVTGDGIDDIVTGAGPGGGPHVKVFDGSNGAEVDSFFAYDAGFTGGVHVGLANVDGDGRADIITGAGPGGGPHVKVFDGTDLRLVNNFFAYSPNFTGGVFVAGGDLDTDGRAEIVTGAGVGGGTHVRAFDGLTGTERVSFFAGDPTGRGGVTVGVGDFDGNGSADIVTGRGDSSTVRIFDGAAILGGTARSLADLIAYPASPLNGAFVAATDLNDDDRADIISGSTRGSQVKVFDAATQAEIESFLAFDSSFNGGVHVG</sequence>
<dbReference type="PANTHER" id="PTHR44103">
    <property type="entry name" value="PROPROTEIN CONVERTASE P"/>
    <property type="match status" value="1"/>
</dbReference>
<dbReference type="EMBL" id="CP042425">
    <property type="protein sequence ID" value="QEL15586.1"/>
    <property type="molecule type" value="Genomic_DNA"/>
</dbReference>
<dbReference type="InterPro" id="IPR013517">
    <property type="entry name" value="FG-GAP"/>
</dbReference>
<accession>A0A5C1AC23</accession>
<proteinExistence type="predicted"/>
<reference evidence="3" key="1">
    <citation type="submission" date="2019-08" db="EMBL/GenBank/DDBJ databases">
        <title>Limnoglobus roseus gen. nov., sp. nov., a novel freshwater planctomycete with a giant genome from the family Gemmataceae.</title>
        <authorList>
            <person name="Kulichevskaya I.S."/>
            <person name="Naumoff D.G."/>
            <person name="Miroshnikov K."/>
            <person name="Ivanova A."/>
            <person name="Philippov D.A."/>
            <person name="Hakobyan A."/>
            <person name="Rijpstra I.C."/>
            <person name="Sinninghe Damste J.S."/>
            <person name="Liesack W."/>
            <person name="Dedysh S.N."/>
        </authorList>
    </citation>
    <scope>NUCLEOTIDE SEQUENCE [LARGE SCALE GENOMIC DNA]</scope>
    <source>
        <strain evidence="3">PX52</strain>
    </source>
</reference>
<dbReference type="Pfam" id="PF01839">
    <property type="entry name" value="FG-GAP"/>
    <property type="match status" value="1"/>
</dbReference>
<keyword evidence="1" id="KW-0732">Signal</keyword>
<organism evidence="2 3">
    <name type="scientific">Limnoglobus roseus</name>
    <dbReference type="NCBI Taxonomy" id="2598579"/>
    <lineage>
        <taxon>Bacteria</taxon>
        <taxon>Pseudomonadati</taxon>
        <taxon>Planctomycetota</taxon>
        <taxon>Planctomycetia</taxon>
        <taxon>Gemmatales</taxon>
        <taxon>Gemmataceae</taxon>
        <taxon>Limnoglobus</taxon>
    </lineage>
</organism>
<dbReference type="PANTHER" id="PTHR44103:SF1">
    <property type="entry name" value="PROPROTEIN CONVERTASE P"/>
    <property type="match status" value="1"/>
</dbReference>
<evidence type="ECO:0000313" key="2">
    <source>
        <dbReference type="EMBL" id="QEL15586.1"/>
    </source>
</evidence>
<dbReference type="RefSeq" id="WP_168218956.1">
    <property type="nucleotide sequence ID" value="NZ_CP042425.1"/>
</dbReference>
<evidence type="ECO:0000256" key="1">
    <source>
        <dbReference type="ARBA" id="ARBA00022729"/>
    </source>
</evidence>
<keyword evidence="3" id="KW-1185">Reference proteome</keyword>